<evidence type="ECO:0000313" key="3">
    <source>
        <dbReference type="Proteomes" id="UP001172788"/>
    </source>
</evidence>
<keyword evidence="3" id="KW-1185">Reference proteome</keyword>
<proteinExistence type="predicted"/>
<name>A0AAW7MJ98_9BURK</name>
<evidence type="ECO:0000313" key="2">
    <source>
        <dbReference type="EMBL" id="MDN4576806.1"/>
    </source>
</evidence>
<evidence type="ECO:0000313" key="4">
    <source>
        <dbReference type="Proteomes" id="UP001172791"/>
    </source>
</evidence>
<dbReference type="Proteomes" id="UP001172791">
    <property type="component" value="Unassembled WGS sequence"/>
</dbReference>
<dbReference type="AlphaFoldDB" id="A0AAW7MJ98"/>
<dbReference type="Proteomes" id="UP001172788">
    <property type="component" value="Unassembled WGS sequence"/>
</dbReference>
<organism evidence="1 4">
    <name type="scientific">Pandoraea cepalis</name>
    <dbReference type="NCBI Taxonomy" id="2508294"/>
    <lineage>
        <taxon>Bacteria</taxon>
        <taxon>Pseudomonadati</taxon>
        <taxon>Pseudomonadota</taxon>
        <taxon>Betaproteobacteria</taxon>
        <taxon>Burkholderiales</taxon>
        <taxon>Burkholderiaceae</taxon>
        <taxon>Pandoraea</taxon>
    </lineage>
</organism>
<dbReference type="EMBL" id="QAIC01000030">
    <property type="protein sequence ID" value="MDN4572708.1"/>
    <property type="molecule type" value="Genomic_DNA"/>
</dbReference>
<evidence type="ECO:0000313" key="1">
    <source>
        <dbReference type="EMBL" id="MDN4572708.1"/>
    </source>
</evidence>
<reference evidence="1" key="1">
    <citation type="submission" date="2018-04" db="EMBL/GenBank/DDBJ databases">
        <authorList>
            <person name="Jy Z."/>
        </authorList>
    </citation>
    <scope>NUCLEOTIDE SEQUENCE</scope>
    <source>
        <strain evidence="2">AS13</strain>
        <strain evidence="1">LA18</strain>
    </source>
</reference>
<dbReference type="EMBL" id="QAID01000025">
    <property type="protein sequence ID" value="MDN4576806.1"/>
    <property type="molecule type" value="Genomic_DNA"/>
</dbReference>
<dbReference type="RefSeq" id="WP_176314855.1">
    <property type="nucleotide sequence ID" value="NZ_QAIC01000030.1"/>
</dbReference>
<gene>
    <name evidence="1" type="ORF">DBA34_05490</name>
    <name evidence="2" type="ORF">DBB29_01530</name>
</gene>
<sequence>MDRRLGSASDEVTNALLDCETRLSAEASLLETFGCSSPDLRCFLTDPDHEAFFNEHWRSLPEYDLFLYERACEVLGNPRLPTELCWFHCTRVPAGTTFDAGILPLGQVLPLLKNTLLDSLDDAAAKREINQAFAREGGFGFHFGNKLRNSLHWGPYAILVREVASCANDLGQHDYLAMPEIIEDLCEEVELASGLDLLPVFQERLRPAVVKFVAPAGNSAEFAVRVALRYLQSSFLEGTPGHGAVWCFDGENTAVPPEQVLKVEFV</sequence>
<accession>A0AAW7MJ98</accession>
<protein>
    <submittedName>
        <fullName evidence="1">Uncharacterized protein</fullName>
    </submittedName>
</protein>
<comment type="caution">
    <text evidence="1">The sequence shown here is derived from an EMBL/GenBank/DDBJ whole genome shotgun (WGS) entry which is preliminary data.</text>
</comment>